<gene>
    <name evidence="2" type="ORF">BWK73_45525</name>
</gene>
<dbReference type="AlphaFoldDB" id="A0A1Y1QAQ4"/>
<dbReference type="Proteomes" id="UP000192491">
    <property type="component" value="Unassembled WGS sequence"/>
</dbReference>
<evidence type="ECO:0000313" key="3">
    <source>
        <dbReference type="Proteomes" id="UP000192491"/>
    </source>
</evidence>
<protein>
    <submittedName>
        <fullName evidence="2">Uncharacterized protein</fullName>
    </submittedName>
</protein>
<proteinExistence type="predicted"/>
<dbReference type="EMBL" id="MTEJ01000564">
    <property type="protein sequence ID" value="OQX01593.1"/>
    <property type="molecule type" value="Genomic_DNA"/>
</dbReference>
<sequence>MNDQTVTQAAEELNKPITSNDLELDANRAKLADLKQQVVVKLALLKMADIATMLMLFIFMVGFYVADPFHLVTFMTEGFNKNPAEMFTYFVLLAFAGIMAYTIAHLKREHYHHTARHNKNVWKVGIILVIFSMTGEIYNSLGSQQHSQMSKAEGSEMFKSVANQQIVLSSGGGDTAIADASVKLAQCQERMKQGKEKHCQGATARLEALKTAKADNARVQAESVANAAGQKTKDMLAIVDANTHPFYKALAELGIPQKLAALLLAAFVAYAFERMHLTLPEDLKDLYQQIAALESDGLAIAKAGLNAGSYGYVPENHLGITTRGRGFEVPPEKQAIGFGYPQKTAAFKYESSAASADTLPRIEKPFGFLPRDSKPVNAPSAMLQATDKPLNSANTQPPTVGCIQSAVEASANTGLLTEQQVRAFTAVQSALCKHEAICPNCGAKFIKSNAQHLFCSRNRKPREDGGNCSDEWHNKANPERIAFLKRKKK</sequence>
<keyword evidence="1" id="KW-0472">Membrane</keyword>
<comment type="caution">
    <text evidence="2">The sequence shown here is derived from an EMBL/GenBank/DDBJ whole genome shotgun (WGS) entry which is preliminary data.</text>
</comment>
<organism evidence="2 3">
    <name type="scientific">Thiothrix lacustris</name>
    <dbReference type="NCBI Taxonomy" id="525917"/>
    <lineage>
        <taxon>Bacteria</taxon>
        <taxon>Pseudomonadati</taxon>
        <taxon>Pseudomonadota</taxon>
        <taxon>Gammaproteobacteria</taxon>
        <taxon>Thiotrichales</taxon>
        <taxon>Thiotrichaceae</taxon>
        <taxon>Thiothrix</taxon>
    </lineage>
</organism>
<name>A0A1Y1QAQ4_9GAMM</name>
<feature type="transmembrane region" description="Helical" evidence="1">
    <location>
        <begin position="44"/>
        <end position="66"/>
    </location>
</feature>
<feature type="transmembrane region" description="Helical" evidence="1">
    <location>
        <begin position="86"/>
        <end position="104"/>
    </location>
</feature>
<feature type="transmembrane region" description="Helical" evidence="1">
    <location>
        <begin position="124"/>
        <end position="141"/>
    </location>
</feature>
<evidence type="ECO:0000313" key="2">
    <source>
        <dbReference type="EMBL" id="OQX01593.1"/>
    </source>
</evidence>
<accession>A0A1Y1QAQ4</accession>
<reference evidence="2 3" key="1">
    <citation type="submission" date="2017-01" db="EMBL/GenBank/DDBJ databases">
        <title>Novel large sulfur bacteria in the metagenomes of groundwater-fed chemosynthetic microbial mats in the Lake Huron basin.</title>
        <authorList>
            <person name="Sharrar A.M."/>
            <person name="Flood B.E."/>
            <person name="Bailey J.V."/>
            <person name="Jones D.S."/>
            <person name="Biddanda B."/>
            <person name="Ruberg S.A."/>
            <person name="Marcus D.N."/>
            <person name="Dick G.J."/>
        </authorList>
    </citation>
    <scope>NUCLEOTIDE SEQUENCE [LARGE SCALE GENOMIC DNA]</scope>
    <source>
        <strain evidence="2">A8</strain>
    </source>
</reference>
<keyword evidence="1" id="KW-1133">Transmembrane helix</keyword>
<evidence type="ECO:0000256" key="1">
    <source>
        <dbReference type="SAM" id="Phobius"/>
    </source>
</evidence>
<keyword evidence="1" id="KW-0812">Transmembrane</keyword>